<evidence type="ECO:0000256" key="1">
    <source>
        <dbReference type="ARBA" id="ARBA00004202"/>
    </source>
</evidence>
<evidence type="ECO:0000313" key="6">
    <source>
        <dbReference type="Proteomes" id="UP000310334"/>
    </source>
</evidence>
<keyword evidence="4 5" id="KW-0067">ATP-binding</keyword>
<dbReference type="InterPro" id="IPR003439">
    <property type="entry name" value="ABC_transporter-like_ATP-bd"/>
</dbReference>
<proteinExistence type="predicted"/>
<keyword evidence="6" id="KW-1185">Reference proteome</keyword>
<dbReference type="CDD" id="cd03225">
    <property type="entry name" value="ABC_cobalt_CbiO_domain1"/>
    <property type="match status" value="1"/>
</dbReference>
<evidence type="ECO:0000256" key="3">
    <source>
        <dbReference type="ARBA" id="ARBA00022741"/>
    </source>
</evidence>
<evidence type="ECO:0000256" key="4">
    <source>
        <dbReference type="ARBA" id="ARBA00022840"/>
    </source>
</evidence>
<dbReference type="InterPro" id="IPR015856">
    <property type="entry name" value="ABC_transpr_CbiO/EcfA_su"/>
</dbReference>
<dbReference type="PROSITE" id="PS00211">
    <property type="entry name" value="ABC_TRANSPORTER_1"/>
    <property type="match status" value="1"/>
</dbReference>
<dbReference type="SMART" id="SM00382">
    <property type="entry name" value="AAA"/>
    <property type="match status" value="1"/>
</dbReference>
<dbReference type="Pfam" id="PF00005">
    <property type="entry name" value="ABC_tran"/>
    <property type="match status" value="1"/>
</dbReference>
<evidence type="ECO:0000256" key="2">
    <source>
        <dbReference type="ARBA" id="ARBA00022448"/>
    </source>
</evidence>
<gene>
    <name evidence="5" type="ORF">E6W99_12990</name>
</gene>
<dbReference type="InterPro" id="IPR027417">
    <property type="entry name" value="P-loop_NTPase"/>
</dbReference>
<dbReference type="GO" id="GO:0005886">
    <property type="term" value="C:plasma membrane"/>
    <property type="evidence" value="ECO:0007669"/>
    <property type="project" value="UniProtKB-SubCell"/>
</dbReference>
<evidence type="ECO:0000313" key="5">
    <source>
        <dbReference type="EMBL" id="THF79264.1"/>
    </source>
</evidence>
<protein>
    <submittedName>
        <fullName evidence="5">ABC transporter ATP-binding protein</fullName>
    </submittedName>
</protein>
<keyword evidence="2" id="KW-0813">Transport</keyword>
<dbReference type="EMBL" id="SSNT01000009">
    <property type="protein sequence ID" value="THF79264.1"/>
    <property type="molecule type" value="Genomic_DNA"/>
</dbReference>
<organism evidence="5 6">
    <name type="scientific">Metabacillus sediminilitoris</name>
    <dbReference type="NCBI Taxonomy" id="2567941"/>
    <lineage>
        <taxon>Bacteria</taxon>
        <taxon>Bacillati</taxon>
        <taxon>Bacillota</taxon>
        <taxon>Bacilli</taxon>
        <taxon>Bacillales</taxon>
        <taxon>Bacillaceae</taxon>
        <taxon>Metabacillus</taxon>
    </lineage>
</organism>
<dbReference type="PANTHER" id="PTHR43423">
    <property type="entry name" value="ABC TRANSPORTER I FAMILY MEMBER 17"/>
    <property type="match status" value="1"/>
</dbReference>
<dbReference type="OrthoDB" id="9785080at2"/>
<dbReference type="Proteomes" id="UP000310334">
    <property type="component" value="Unassembled WGS sequence"/>
</dbReference>
<dbReference type="GO" id="GO:0022857">
    <property type="term" value="F:transmembrane transporter activity"/>
    <property type="evidence" value="ECO:0007669"/>
    <property type="project" value="UniProtKB-ARBA"/>
</dbReference>
<dbReference type="GO" id="GO:0005524">
    <property type="term" value="F:ATP binding"/>
    <property type="evidence" value="ECO:0007669"/>
    <property type="project" value="UniProtKB-KW"/>
</dbReference>
<dbReference type="PROSITE" id="PS50893">
    <property type="entry name" value="ABC_TRANSPORTER_2"/>
    <property type="match status" value="1"/>
</dbReference>
<dbReference type="PANTHER" id="PTHR43423:SF1">
    <property type="entry name" value="ABC TRANSPORTER I FAMILY MEMBER 17"/>
    <property type="match status" value="1"/>
</dbReference>
<accession>A0A4S4BVS4</accession>
<name>A0A4S4BVS4_9BACI</name>
<dbReference type="RefSeq" id="WP_136354510.1">
    <property type="nucleotide sequence ID" value="NZ_CP046266.1"/>
</dbReference>
<dbReference type="SUPFAM" id="SSF52540">
    <property type="entry name" value="P-loop containing nucleoside triphosphate hydrolases"/>
    <property type="match status" value="1"/>
</dbReference>
<comment type="caution">
    <text evidence="5">The sequence shown here is derived from an EMBL/GenBank/DDBJ whole genome shotgun (WGS) entry which is preliminary data.</text>
</comment>
<dbReference type="InterPro" id="IPR003593">
    <property type="entry name" value="AAA+_ATPase"/>
</dbReference>
<dbReference type="Gene3D" id="3.40.50.300">
    <property type="entry name" value="P-loop containing nucleotide triphosphate hydrolases"/>
    <property type="match status" value="1"/>
</dbReference>
<comment type="subcellular location">
    <subcellularLocation>
        <location evidence="1">Cell membrane</location>
        <topology evidence="1">Peripheral membrane protein</topology>
    </subcellularLocation>
</comment>
<reference evidence="5 6" key="1">
    <citation type="submission" date="2019-04" db="EMBL/GenBank/DDBJ databases">
        <title>Bacillus sediminilitoris sp. nov., isolated from a tidal flat sediment on the East China Sea.</title>
        <authorList>
            <person name="Wei Y."/>
            <person name="Mao H."/>
            <person name="Fang J."/>
        </authorList>
    </citation>
    <scope>NUCLEOTIDE SEQUENCE [LARGE SCALE GENOMIC DNA]</scope>
    <source>
        <strain evidence="5 6">DSL-17</strain>
    </source>
</reference>
<dbReference type="InterPro" id="IPR017871">
    <property type="entry name" value="ABC_transporter-like_CS"/>
</dbReference>
<keyword evidence="3" id="KW-0547">Nucleotide-binding</keyword>
<sequence>MFELKDVRYKDILHIKSMKIPDKTITCLVGESGAGKSTLLKMLNIMLSPDHGDIYYQKNNLKLQDPIQHRRHVVMLAQQPTIFEGTIRENLQIGLVFSEQKLKEEQELEEALKIVHLSKLLNDDAETLSGGEKQRLALARVYLMNPEFFLLDEPTSALDEETEEEVIGNFIKKAKEKEQSIIMITHSQKIAEKYGENLLLLNKIEEGQDG</sequence>
<dbReference type="GO" id="GO:0016887">
    <property type="term" value="F:ATP hydrolysis activity"/>
    <property type="evidence" value="ECO:0007669"/>
    <property type="project" value="InterPro"/>
</dbReference>
<dbReference type="AlphaFoldDB" id="A0A4S4BVS4"/>